<evidence type="ECO:0000256" key="2">
    <source>
        <dbReference type="ARBA" id="ARBA00004496"/>
    </source>
</evidence>
<feature type="compositionally biased region" description="Acidic residues" evidence="6">
    <location>
        <begin position="305"/>
        <end position="315"/>
    </location>
</feature>
<sequence>MVCCNVGRDLIRALHDVANIHQFKEFWNDLLHRPRILSPHFQGIEAVLNTPTPKEYLQSRLTIQMESKILHILTKLKTGAHQHNLSWFQQRYLSTPESGPFLCDLLRYMISGWWPDNAILQSEIVTRYVVIGALIRAVKNPVHAANVKLALIYDWLFFKDADNIMFIEPAMLLMERSVERYPYITTILMEFLRFAIDDYYHPMREKIAQCVANGMKEMIRVGVIRSLQYIYKAPMIDDTTRVYMHDMFSESLNFEGAALPGTSAALAFSALSSASTPESTYERPAKPYGVPDDVDEFADPREDSSQEEGELDVMQENDGNSEAVVGGVWDAAMDGEFEEGDDVDAYLYGDGGGTEMQPEEDNYQVEEDGIAMEEDAQPQYEEEQPPPEEAEEQIEDEEDMGLTTEQSFWMFGGLINEFRDACVALRNGIDAEKFAEADRALVAIMAIYLKSAIPPENLAPAIASHIRQNSSATELPEEYLQDTTSNREQRDLADLLFDLLWETREEGASREKMIRLLACVTKSKREHDHAMGGRLLVELLRRSPRNFDGSLLPNAPPIFDWYRSFVIYTLYGSSGPGEESAYEQQSRFKQFVLQDMKVLQEVSISLFYSVAPLLYRHLADACVGDAEFLHVVVAMIAPAQVYSLACKLIAGEIEVFGITNDYDEILEPALEWETFEQIVMWQLINAELGGRVDKVERLVSKSAVVGGLEAEHNPEPLPALLTLLRSVPPTPTILKHLIPMAFPLEGPASEISESHMRFALAALEQWRRVWREPLEGAVADVIASMAERVENWADEDMAIEEAGDVSKRSSRDDAAQAVVMLQGWWRFSIANGRKEELGELKVMSHEPVLPAWEIWE</sequence>
<dbReference type="AlphaFoldDB" id="A0A433Q2S9"/>
<evidence type="ECO:0000256" key="3">
    <source>
        <dbReference type="ARBA" id="ARBA00006130"/>
    </source>
</evidence>
<dbReference type="InterPro" id="IPR045334">
    <property type="entry name" value="INTS3"/>
</dbReference>
<keyword evidence="4" id="KW-0963">Cytoplasm</keyword>
<dbReference type="EMBL" id="RBNJ01017436">
    <property type="protein sequence ID" value="RUS24076.1"/>
    <property type="molecule type" value="Genomic_DNA"/>
</dbReference>
<dbReference type="Pfam" id="PF24566">
    <property type="entry name" value="HEAT_Ints3_C"/>
    <property type="match status" value="1"/>
</dbReference>
<evidence type="ECO:0000256" key="6">
    <source>
        <dbReference type="SAM" id="MobiDB-lite"/>
    </source>
</evidence>
<feature type="region of interest" description="Disordered" evidence="6">
    <location>
        <begin position="276"/>
        <end position="321"/>
    </location>
</feature>
<accession>A0A433Q2S9</accession>
<comment type="subcellular location">
    <subcellularLocation>
        <location evidence="2">Cytoplasm</location>
    </subcellularLocation>
    <subcellularLocation>
        <location evidence="1">Nucleus</location>
    </subcellularLocation>
</comment>
<evidence type="ECO:0000259" key="8">
    <source>
        <dbReference type="Pfam" id="PF24566"/>
    </source>
</evidence>
<feature type="domain" description="Ints3-like C-terminal" evidence="8">
    <location>
        <begin position="584"/>
        <end position="739"/>
    </location>
</feature>
<dbReference type="PANTHER" id="PTHR13587">
    <property type="entry name" value="INTEGRATOR COMPLEX SUBUNIT 3"/>
    <property type="match status" value="1"/>
</dbReference>
<feature type="non-terminal residue" evidence="9">
    <location>
        <position position="856"/>
    </location>
</feature>
<organism evidence="9 10">
    <name type="scientific">Jimgerdemannia flammicorona</name>
    <dbReference type="NCBI Taxonomy" id="994334"/>
    <lineage>
        <taxon>Eukaryota</taxon>
        <taxon>Fungi</taxon>
        <taxon>Fungi incertae sedis</taxon>
        <taxon>Mucoromycota</taxon>
        <taxon>Mucoromycotina</taxon>
        <taxon>Endogonomycetes</taxon>
        <taxon>Endogonales</taxon>
        <taxon>Endogonaceae</taxon>
        <taxon>Jimgerdemannia</taxon>
    </lineage>
</organism>
<gene>
    <name evidence="9" type="ORF">BC938DRAFT_474166</name>
</gene>
<dbReference type="PANTHER" id="PTHR13587:SF7">
    <property type="entry name" value="INTEGRATOR COMPLEX SUBUNIT 3"/>
    <property type="match status" value="1"/>
</dbReference>
<evidence type="ECO:0000313" key="9">
    <source>
        <dbReference type="EMBL" id="RUS24076.1"/>
    </source>
</evidence>
<dbReference type="Proteomes" id="UP000274822">
    <property type="component" value="Unassembled WGS sequence"/>
</dbReference>
<reference evidence="9 10" key="1">
    <citation type="journal article" date="2018" name="New Phytol.">
        <title>Phylogenomics of Endogonaceae and evolution of mycorrhizas within Mucoromycota.</title>
        <authorList>
            <person name="Chang Y."/>
            <person name="Desiro A."/>
            <person name="Na H."/>
            <person name="Sandor L."/>
            <person name="Lipzen A."/>
            <person name="Clum A."/>
            <person name="Barry K."/>
            <person name="Grigoriev I.V."/>
            <person name="Martin F.M."/>
            <person name="Stajich J.E."/>
            <person name="Smith M.E."/>
            <person name="Bonito G."/>
            <person name="Spatafora J.W."/>
        </authorList>
    </citation>
    <scope>NUCLEOTIDE SEQUENCE [LARGE SCALE GENOMIC DNA]</scope>
    <source>
        <strain evidence="9 10">AD002</strain>
    </source>
</reference>
<dbReference type="InterPro" id="IPR056518">
    <property type="entry name" value="HEAT_Ints3_C"/>
</dbReference>
<comment type="caution">
    <text evidence="9">The sequence shown here is derived from an EMBL/GenBank/DDBJ whole genome shotgun (WGS) entry which is preliminary data.</text>
</comment>
<evidence type="ECO:0000259" key="7">
    <source>
        <dbReference type="Pfam" id="PF10189"/>
    </source>
</evidence>
<keyword evidence="5" id="KW-0539">Nucleus</keyword>
<dbReference type="InterPro" id="IPR019333">
    <property type="entry name" value="INTS3_N"/>
</dbReference>
<name>A0A433Q2S9_9FUNG</name>
<evidence type="ECO:0000256" key="5">
    <source>
        <dbReference type="ARBA" id="ARBA00023242"/>
    </source>
</evidence>
<evidence type="ECO:0000313" key="10">
    <source>
        <dbReference type="Proteomes" id="UP000274822"/>
    </source>
</evidence>
<evidence type="ECO:0000256" key="4">
    <source>
        <dbReference type="ARBA" id="ARBA00022490"/>
    </source>
</evidence>
<feature type="region of interest" description="Disordered" evidence="6">
    <location>
        <begin position="375"/>
        <end position="399"/>
    </location>
</feature>
<protein>
    <submittedName>
        <fullName evidence="9">Protein-domain-containing protein</fullName>
    </submittedName>
</protein>
<proteinExistence type="inferred from homology"/>
<feature type="domain" description="Integrator complex subunit 3 N-terminal" evidence="7">
    <location>
        <begin position="2"/>
        <end position="244"/>
    </location>
</feature>
<comment type="similarity">
    <text evidence="3">Belongs to the Integrator subunit 3 family.</text>
</comment>
<keyword evidence="10" id="KW-1185">Reference proteome</keyword>
<dbReference type="Pfam" id="PF10189">
    <property type="entry name" value="Ints3_N"/>
    <property type="match status" value="1"/>
</dbReference>
<dbReference type="GO" id="GO:0005737">
    <property type="term" value="C:cytoplasm"/>
    <property type="evidence" value="ECO:0007669"/>
    <property type="project" value="UniProtKB-SubCell"/>
</dbReference>
<evidence type="ECO:0000256" key="1">
    <source>
        <dbReference type="ARBA" id="ARBA00004123"/>
    </source>
</evidence>
<dbReference type="GO" id="GO:0005634">
    <property type="term" value="C:nucleus"/>
    <property type="evidence" value="ECO:0007669"/>
    <property type="project" value="UniProtKB-SubCell"/>
</dbReference>